<dbReference type="Pfam" id="PF12761">
    <property type="entry name" value="End3"/>
    <property type="match status" value="1"/>
</dbReference>
<proteinExistence type="inferred from homology"/>
<evidence type="ECO:0000256" key="16">
    <source>
        <dbReference type="ARBA" id="ARBA00023203"/>
    </source>
</evidence>
<dbReference type="InterPro" id="IPR011992">
    <property type="entry name" value="EF-hand-dom_pair"/>
</dbReference>
<name>A0A0P1KU26_9SACH</name>
<evidence type="ECO:0000256" key="18">
    <source>
        <dbReference type="ARBA" id="ARBA00029684"/>
    </source>
</evidence>
<gene>
    <name evidence="23" type="ORF">LAQU0_S11e00518g</name>
</gene>
<evidence type="ECO:0000259" key="22">
    <source>
        <dbReference type="PROSITE" id="PS50222"/>
    </source>
</evidence>
<dbReference type="InterPro" id="IPR002048">
    <property type="entry name" value="EF_hand_dom"/>
</dbReference>
<feature type="compositionally biased region" description="Polar residues" evidence="20">
    <location>
        <begin position="251"/>
        <end position="274"/>
    </location>
</feature>
<dbReference type="GO" id="GO:0030479">
    <property type="term" value="C:actin cortical patch"/>
    <property type="evidence" value="ECO:0007669"/>
    <property type="project" value="UniProtKB-SubCell"/>
</dbReference>
<keyword evidence="15" id="KW-0472">Membrane</keyword>
<feature type="domain" description="EH" evidence="21">
    <location>
        <begin position="8"/>
        <end position="98"/>
    </location>
</feature>
<evidence type="ECO:0000256" key="7">
    <source>
        <dbReference type="ARBA" id="ARBA00022475"/>
    </source>
</evidence>
<evidence type="ECO:0000256" key="13">
    <source>
        <dbReference type="ARBA" id="ARBA00022837"/>
    </source>
</evidence>
<dbReference type="PROSITE" id="PS50031">
    <property type="entry name" value="EH"/>
    <property type="match status" value="1"/>
</dbReference>
<dbReference type="InterPro" id="IPR000261">
    <property type="entry name" value="EH_dom"/>
</dbReference>
<dbReference type="SMART" id="SM00027">
    <property type="entry name" value="EH"/>
    <property type="match status" value="2"/>
</dbReference>
<dbReference type="GO" id="GO:0007015">
    <property type="term" value="P:actin filament organization"/>
    <property type="evidence" value="ECO:0007669"/>
    <property type="project" value="InterPro"/>
</dbReference>
<dbReference type="AlphaFoldDB" id="A0A0P1KU26"/>
<dbReference type="GO" id="GO:0005886">
    <property type="term" value="C:plasma membrane"/>
    <property type="evidence" value="ECO:0007669"/>
    <property type="project" value="UniProtKB-SubCell"/>
</dbReference>
<reference evidence="24" key="1">
    <citation type="submission" date="2015-10" db="EMBL/GenBank/DDBJ databases">
        <authorList>
            <person name="Devillers H."/>
        </authorList>
    </citation>
    <scope>NUCLEOTIDE SEQUENCE [LARGE SCALE GENOMIC DNA]</scope>
</reference>
<dbReference type="PANTHER" id="PTHR11216">
    <property type="entry name" value="EH DOMAIN"/>
    <property type="match status" value="1"/>
</dbReference>
<evidence type="ECO:0000256" key="4">
    <source>
        <dbReference type="ARBA" id="ARBA00009909"/>
    </source>
</evidence>
<dbReference type="SUPFAM" id="SSF47473">
    <property type="entry name" value="EF-hand"/>
    <property type="match status" value="2"/>
</dbReference>
<accession>A0A0P1KU26</accession>
<dbReference type="GO" id="GO:0016197">
    <property type="term" value="P:endosomal transport"/>
    <property type="evidence" value="ECO:0007669"/>
    <property type="project" value="TreeGrafter"/>
</dbReference>
<evidence type="ECO:0000256" key="2">
    <source>
        <dbReference type="ARBA" id="ARBA00004134"/>
    </source>
</evidence>
<keyword evidence="16" id="KW-0009">Actin-binding</keyword>
<evidence type="ECO:0000256" key="10">
    <source>
        <dbReference type="ARBA" id="ARBA00022723"/>
    </source>
</evidence>
<dbReference type="GO" id="GO:0003779">
    <property type="term" value="F:actin binding"/>
    <property type="evidence" value="ECO:0007669"/>
    <property type="project" value="UniProtKB-KW"/>
</dbReference>
<dbReference type="EMBL" id="LN890568">
    <property type="protein sequence ID" value="CUS23624.1"/>
    <property type="molecule type" value="Genomic_DNA"/>
</dbReference>
<keyword evidence="13" id="KW-0106">Calcium</keyword>
<organism evidence="23 24">
    <name type="scientific">Lachancea quebecensis</name>
    <dbReference type="NCBI Taxonomy" id="1654605"/>
    <lineage>
        <taxon>Eukaryota</taxon>
        <taxon>Fungi</taxon>
        <taxon>Dikarya</taxon>
        <taxon>Ascomycota</taxon>
        <taxon>Saccharomycotina</taxon>
        <taxon>Saccharomycetes</taxon>
        <taxon>Saccharomycetales</taxon>
        <taxon>Saccharomycetaceae</taxon>
        <taxon>Lachancea</taxon>
    </lineage>
</organism>
<dbReference type="GO" id="GO:0006897">
    <property type="term" value="P:endocytosis"/>
    <property type="evidence" value="ECO:0007669"/>
    <property type="project" value="UniProtKB-KW"/>
</dbReference>
<evidence type="ECO:0000256" key="9">
    <source>
        <dbReference type="ARBA" id="ARBA00022583"/>
    </source>
</evidence>
<dbReference type="GO" id="GO:0005509">
    <property type="term" value="F:calcium ion binding"/>
    <property type="evidence" value="ECO:0007669"/>
    <property type="project" value="InterPro"/>
</dbReference>
<sequence>MPKLEQFEIKKYWQIFLGLKPQENKVTHDQVLPILYNSKLDSSILNKIWFLADIDDDDNLDFEEFVICMRLIFDMVNKNIDAVPDDLPDWLIPGSKAKLDAQRRKKEPTEASRAASEASKAVPAPPAAPAAPEAPVVQKKVPELDWYISPANKKLYASTYEACDTFTDGTVSYPVLAGVVRSVFPNVTSNEVDRMWLLVNPQKSPSINRDPAFYLIHALKQRNDLGCELPSDLPNAIKEICNQHRVSYDLNSSQADVKRSSSPAKSADYRTSASVRDRGSNFQSGGGVEGEVGHIKKQMADLDAQPSVTPSIVSTASSAPSDPSTARKQFEELLRYREEQLRYSGNTHTGAINVRGIKEDLETIAQQVGVLEQFLANKKQELQQLQSESRSLSHSERA</sequence>
<evidence type="ECO:0000256" key="14">
    <source>
        <dbReference type="ARBA" id="ARBA00023054"/>
    </source>
</evidence>
<dbReference type="OrthoDB" id="1716625at2759"/>
<keyword evidence="12" id="KW-0967">Endosome</keyword>
<keyword evidence="14 19" id="KW-0175">Coiled coil</keyword>
<evidence type="ECO:0000313" key="23">
    <source>
        <dbReference type="EMBL" id="CUS23624.1"/>
    </source>
</evidence>
<evidence type="ECO:0000256" key="19">
    <source>
        <dbReference type="SAM" id="Coils"/>
    </source>
</evidence>
<dbReference type="InterPro" id="IPR018247">
    <property type="entry name" value="EF_Hand_1_Ca_BS"/>
</dbReference>
<keyword evidence="7" id="KW-1003">Cell membrane</keyword>
<keyword evidence="9" id="KW-0254">Endocytosis</keyword>
<dbReference type="InterPro" id="IPR025604">
    <property type="entry name" value="End3"/>
</dbReference>
<evidence type="ECO:0000313" key="24">
    <source>
        <dbReference type="Proteomes" id="UP000236544"/>
    </source>
</evidence>
<feature type="compositionally biased region" description="Low complexity" evidence="20">
    <location>
        <begin position="111"/>
        <end position="122"/>
    </location>
</feature>
<keyword evidence="24" id="KW-1185">Reference proteome</keyword>
<evidence type="ECO:0000256" key="15">
    <source>
        <dbReference type="ARBA" id="ARBA00023136"/>
    </source>
</evidence>
<dbReference type="Pfam" id="PF12763">
    <property type="entry name" value="EH"/>
    <property type="match status" value="1"/>
</dbReference>
<keyword evidence="17" id="KW-0206">Cytoskeleton</keyword>
<feature type="coiled-coil region" evidence="19">
    <location>
        <begin position="368"/>
        <end position="395"/>
    </location>
</feature>
<dbReference type="FunFam" id="1.10.238.10:FF:000323">
    <property type="entry name" value="Actin cytoskeleton-regulatory complex protein end3"/>
    <property type="match status" value="1"/>
</dbReference>
<evidence type="ECO:0000256" key="11">
    <source>
        <dbReference type="ARBA" id="ARBA00022737"/>
    </source>
</evidence>
<keyword evidence="11" id="KW-0677">Repeat</keyword>
<dbReference type="Proteomes" id="UP000236544">
    <property type="component" value="Unassembled WGS sequence"/>
</dbReference>
<evidence type="ECO:0000256" key="1">
    <source>
        <dbReference type="ARBA" id="ARBA00004125"/>
    </source>
</evidence>
<evidence type="ECO:0000256" key="20">
    <source>
        <dbReference type="SAM" id="MobiDB-lite"/>
    </source>
</evidence>
<keyword evidence="10" id="KW-0479">Metal-binding</keyword>
<feature type="domain" description="EF-hand" evidence="22">
    <location>
        <begin position="40"/>
        <end position="75"/>
    </location>
</feature>
<evidence type="ECO:0000256" key="8">
    <source>
        <dbReference type="ARBA" id="ARBA00022490"/>
    </source>
</evidence>
<feature type="region of interest" description="Disordered" evidence="20">
    <location>
        <begin position="100"/>
        <end position="135"/>
    </location>
</feature>
<evidence type="ECO:0000256" key="17">
    <source>
        <dbReference type="ARBA" id="ARBA00023212"/>
    </source>
</evidence>
<evidence type="ECO:0000259" key="21">
    <source>
        <dbReference type="PROSITE" id="PS50031"/>
    </source>
</evidence>
<keyword evidence="8" id="KW-0963">Cytoplasm</keyword>
<dbReference type="PROSITE" id="PS50222">
    <property type="entry name" value="EF_HAND_2"/>
    <property type="match status" value="1"/>
</dbReference>
<evidence type="ECO:0000256" key="6">
    <source>
        <dbReference type="ARBA" id="ARBA00017312"/>
    </source>
</evidence>
<evidence type="ECO:0000256" key="12">
    <source>
        <dbReference type="ARBA" id="ARBA00022753"/>
    </source>
</evidence>
<feature type="region of interest" description="Disordered" evidence="20">
    <location>
        <begin position="251"/>
        <end position="290"/>
    </location>
</feature>
<comment type="similarity">
    <text evidence="4">Belongs to the END3 family.</text>
</comment>
<feature type="compositionally biased region" description="Basic and acidic residues" evidence="20">
    <location>
        <begin position="100"/>
        <end position="110"/>
    </location>
</feature>
<dbReference type="CDD" id="cd00052">
    <property type="entry name" value="EH"/>
    <property type="match status" value="1"/>
</dbReference>
<dbReference type="GO" id="GO:0010008">
    <property type="term" value="C:endosome membrane"/>
    <property type="evidence" value="ECO:0007669"/>
    <property type="project" value="UniProtKB-SubCell"/>
</dbReference>
<protein>
    <recommendedName>
        <fullName evidence="6">Actin cytoskeleton-regulatory complex protein END3</fullName>
    </recommendedName>
    <alternativeName>
        <fullName evidence="5">Actin cytoskeleton-regulatory complex protein end3</fullName>
    </alternativeName>
    <alternativeName>
        <fullName evidence="18">Endocytosis protein 3</fullName>
    </alternativeName>
</protein>
<dbReference type="PROSITE" id="PS00018">
    <property type="entry name" value="EF_HAND_1"/>
    <property type="match status" value="1"/>
</dbReference>
<evidence type="ECO:0000256" key="3">
    <source>
        <dbReference type="ARBA" id="ARBA00004413"/>
    </source>
</evidence>
<evidence type="ECO:0000256" key="5">
    <source>
        <dbReference type="ARBA" id="ARBA00013889"/>
    </source>
</evidence>
<comment type="subcellular location">
    <subcellularLocation>
        <location evidence="3">Cell membrane</location>
        <topology evidence="3">Peripheral membrane protein</topology>
        <orientation evidence="3">Cytoplasmic side</orientation>
    </subcellularLocation>
    <subcellularLocation>
        <location evidence="2">Cytoplasm</location>
        <location evidence="2">Cytoskeleton</location>
        <location evidence="2">Actin patch</location>
    </subcellularLocation>
    <subcellularLocation>
        <location evidence="1">Endosome membrane</location>
        <topology evidence="1">Peripheral membrane protein</topology>
        <orientation evidence="1">Cytoplasmic side</orientation>
    </subcellularLocation>
</comment>
<dbReference type="Gene3D" id="1.10.238.10">
    <property type="entry name" value="EF-hand"/>
    <property type="match status" value="2"/>
</dbReference>